<dbReference type="Proteomes" id="UP000730739">
    <property type="component" value="Unassembled WGS sequence"/>
</dbReference>
<proteinExistence type="predicted"/>
<protein>
    <recommendedName>
        <fullName evidence="3">Transposase</fullName>
    </recommendedName>
</protein>
<reference evidence="1 2" key="1">
    <citation type="submission" date="2021-03" db="EMBL/GenBank/DDBJ databases">
        <title>Genomic Encyclopedia of Type Strains, Phase IV (KMG-IV): sequencing the most valuable type-strain genomes for metagenomic binning, comparative biology and taxonomic classification.</title>
        <authorList>
            <person name="Goeker M."/>
        </authorList>
    </citation>
    <scope>NUCLEOTIDE SEQUENCE [LARGE SCALE GENOMIC DNA]</scope>
    <source>
        <strain evidence="1 2">DSM 13372</strain>
    </source>
</reference>
<accession>A0ABS4QWV5</accession>
<organism evidence="1 2">
    <name type="scientific">Sinorhizobium kostiense</name>
    <dbReference type="NCBI Taxonomy" id="76747"/>
    <lineage>
        <taxon>Bacteria</taxon>
        <taxon>Pseudomonadati</taxon>
        <taxon>Pseudomonadota</taxon>
        <taxon>Alphaproteobacteria</taxon>
        <taxon>Hyphomicrobiales</taxon>
        <taxon>Rhizobiaceae</taxon>
        <taxon>Sinorhizobium/Ensifer group</taxon>
        <taxon>Sinorhizobium</taxon>
    </lineage>
</organism>
<dbReference type="EMBL" id="JAGILA010000002">
    <property type="protein sequence ID" value="MBP2235131.1"/>
    <property type="molecule type" value="Genomic_DNA"/>
</dbReference>
<evidence type="ECO:0000313" key="2">
    <source>
        <dbReference type="Proteomes" id="UP000730739"/>
    </source>
</evidence>
<evidence type="ECO:0000313" key="1">
    <source>
        <dbReference type="EMBL" id="MBP2235131.1"/>
    </source>
</evidence>
<gene>
    <name evidence="1" type="ORF">J2Z31_001623</name>
</gene>
<evidence type="ECO:0008006" key="3">
    <source>
        <dbReference type="Google" id="ProtNLM"/>
    </source>
</evidence>
<sequence>MHRFLVRLREYAGELMSIAHGLALIGERDDIATWTAVH</sequence>
<keyword evidence="2" id="KW-1185">Reference proteome</keyword>
<name>A0ABS4QWV5_9HYPH</name>
<comment type="caution">
    <text evidence="1">The sequence shown here is derived from an EMBL/GenBank/DDBJ whole genome shotgun (WGS) entry which is preliminary data.</text>
</comment>